<dbReference type="RefSeq" id="XP_024376893.1">
    <property type="nucleotide sequence ID" value="XM_024521125.2"/>
</dbReference>
<name>A0A2K1KJ57_PHYPA</name>
<dbReference type="InterPro" id="IPR027329">
    <property type="entry name" value="TPX2_C"/>
</dbReference>
<dbReference type="InterPro" id="IPR009675">
    <property type="entry name" value="TPX2_fam"/>
</dbReference>
<dbReference type="Gramene" id="Pp3c5_10270V3.1">
    <property type="protein sequence ID" value="Pp3c5_10270V3.1"/>
    <property type="gene ID" value="Pp3c5_10270"/>
</dbReference>
<evidence type="ECO:0000256" key="4">
    <source>
        <dbReference type="ARBA" id="ARBA00022701"/>
    </source>
</evidence>
<feature type="region of interest" description="Disordered" evidence="7">
    <location>
        <begin position="540"/>
        <end position="563"/>
    </location>
</feature>
<evidence type="ECO:0000259" key="8">
    <source>
        <dbReference type="SMART" id="SM01054"/>
    </source>
</evidence>
<dbReference type="EnsemblPlants" id="Pp3c5_10270V3.2">
    <property type="protein sequence ID" value="Pp3c5_10270V3.2"/>
    <property type="gene ID" value="Pp3c5_10270"/>
</dbReference>
<keyword evidence="4" id="KW-0493">Microtubule</keyword>
<dbReference type="GO" id="GO:0030295">
    <property type="term" value="F:protein kinase activator activity"/>
    <property type="evidence" value="ECO:0000318"/>
    <property type="project" value="GO_Central"/>
</dbReference>
<evidence type="ECO:0000256" key="2">
    <source>
        <dbReference type="ARBA" id="ARBA00005885"/>
    </source>
</evidence>
<dbReference type="Gramene" id="Pp3c5_10270V3.2">
    <property type="protein sequence ID" value="Pp3c5_10270V3.2"/>
    <property type="gene ID" value="Pp3c5_10270"/>
</dbReference>
<dbReference type="KEGG" id="ppp:112282928"/>
<dbReference type="SMART" id="SM01054">
    <property type="entry name" value="CaM_binding"/>
    <property type="match status" value="1"/>
</dbReference>
<feature type="region of interest" description="Disordered" evidence="7">
    <location>
        <begin position="287"/>
        <end position="309"/>
    </location>
</feature>
<dbReference type="GO" id="GO:0060236">
    <property type="term" value="P:regulation of mitotic spindle organization"/>
    <property type="evidence" value="ECO:0007669"/>
    <property type="project" value="InterPro"/>
</dbReference>
<keyword evidence="11" id="KW-1185">Reference proteome</keyword>
<keyword evidence="6" id="KW-0175">Coiled coil</keyword>
<dbReference type="PANTHER" id="PTHR14326">
    <property type="entry name" value="TARGETING PROTEIN FOR XKLP2"/>
    <property type="match status" value="1"/>
</dbReference>
<sequence length="753" mass="83454">MAVEALKSPLQPASNGAGGCFGYGSASVQSGGCHAENCNPNMGKEAVTPGKCAPKKAPGKPKSTILCDNDVGKSPVRRRLDCDAGALEGGVLGKSPAKVAMLREVGNSPHKHFCRSPRCAANNPDYAVPAPRQYLKSKRHLIPGWQPPQNSKLKALASSVPVEDNSYDHHTICNEAVEENNGEDVFSKTVVETAPDGIEGELTRVSDTEACLVPVVKHSTPRKIHVVEPPIQWVGADVEDPATDVEGRVGPEDVVEVLQPQSVLSNSTREGSVNNAVEDVNLESRDCNEGALSTSTTSTRPRTGDDVTLDATSRGIPVIMEDSVRASRNTVSSGFSFRSKGDGRSYSRRDTFGSSRPLRRKYYKMGGRRLSVGTSSNQSILLNKQEGLKRKQAEEWMWDSAIKDAVMRLVPKVPGTVNALVKAFETVKLTEEEIQRAKYKNSHVGRLAQKDSQFSGGCGAPESSSVDVSQLETIASINKVHAWDESMASAELVDNMNSLHPEQDEKDLPKTPKRVESRIAPYTSKSAPPKVRTQLWAISGEQSTTSKDDTCSDKGASTSSGKTRTTAWTCTRKGQAMRLQKLKRCTSLHPFRLRTEERGAMKEYEFSKRLQHMWQEEERLRIPLAQGLPWTTEEPAIPPKPPVKEQTKPEAFRLITDIRAVERAEFDDCVAERQRQEEMMRQEEEMRRKVAEEEEVRRLRREMVPRAQLMPYFDRPFMPRRSSKKLTVPREPKFLLKQHKRPRCMAGCSSIAA</sequence>
<evidence type="ECO:0000313" key="10">
    <source>
        <dbReference type="EnsemblPlants" id="Pp3c5_10270V3.1"/>
    </source>
</evidence>
<evidence type="ECO:0000256" key="1">
    <source>
        <dbReference type="ARBA" id="ARBA00004245"/>
    </source>
</evidence>
<dbReference type="OrthoDB" id="1937095at2759"/>
<evidence type="ECO:0000256" key="6">
    <source>
        <dbReference type="SAM" id="Coils"/>
    </source>
</evidence>
<dbReference type="PANTHER" id="PTHR14326:SF58">
    <property type="entry name" value="TPX2 (TARGETING PROTEIN FOR XKLP2) PROTEIN FAMILY"/>
    <property type="match status" value="1"/>
</dbReference>
<protein>
    <recommendedName>
        <fullName evidence="8">Calmodulin-binding domain-containing protein</fullName>
    </recommendedName>
</protein>
<dbReference type="Pfam" id="PF06886">
    <property type="entry name" value="TPX2"/>
    <property type="match status" value="1"/>
</dbReference>
<feature type="region of interest" description="Disordered" evidence="7">
    <location>
        <begin position="330"/>
        <end position="351"/>
    </location>
</feature>
<reference evidence="9 11" key="2">
    <citation type="journal article" date="2018" name="Plant J.">
        <title>The Physcomitrella patens chromosome-scale assembly reveals moss genome structure and evolution.</title>
        <authorList>
            <person name="Lang D."/>
            <person name="Ullrich K.K."/>
            <person name="Murat F."/>
            <person name="Fuchs J."/>
            <person name="Jenkins J."/>
            <person name="Haas F.B."/>
            <person name="Piednoel M."/>
            <person name="Gundlach H."/>
            <person name="Van Bel M."/>
            <person name="Meyberg R."/>
            <person name="Vives C."/>
            <person name="Morata J."/>
            <person name="Symeonidi A."/>
            <person name="Hiss M."/>
            <person name="Muchero W."/>
            <person name="Kamisugi Y."/>
            <person name="Saleh O."/>
            <person name="Blanc G."/>
            <person name="Decker E.L."/>
            <person name="van Gessel N."/>
            <person name="Grimwood J."/>
            <person name="Hayes R.D."/>
            <person name="Graham S.W."/>
            <person name="Gunter L.E."/>
            <person name="McDaniel S.F."/>
            <person name="Hoernstein S.N.W."/>
            <person name="Larsson A."/>
            <person name="Li F.W."/>
            <person name="Perroud P.F."/>
            <person name="Phillips J."/>
            <person name="Ranjan P."/>
            <person name="Rokshar D.S."/>
            <person name="Rothfels C.J."/>
            <person name="Schneider L."/>
            <person name="Shu S."/>
            <person name="Stevenson D.W."/>
            <person name="Thummler F."/>
            <person name="Tillich M."/>
            <person name="Villarreal Aguilar J.C."/>
            <person name="Widiez T."/>
            <person name="Wong G.K."/>
            <person name="Wymore A."/>
            <person name="Zhang Y."/>
            <person name="Zimmer A.D."/>
            <person name="Quatrano R.S."/>
            <person name="Mayer K.F.X."/>
            <person name="Goodstein D."/>
            <person name="Casacuberta J.M."/>
            <person name="Vandepoele K."/>
            <person name="Reski R."/>
            <person name="Cuming A.C."/>
            <person name="Tuskan G.A."/>
            <person name="Maumus F."/>
            <person name="Salse J."/>
            <person name="Schmutz J."/>
            <person name="Rensing S.A."/>
        </authorList>
    </citation>
    <scope>NUCLEOTIDE SEQUENCE [LARGE SCALE GENOMIC DNA]</scope>
    <source>
        <strain evidence="10 11">cv. Gransden 2004</strain>
    </source>
</reference>
<dbReference type="GO" id="GO:0005819">
    <property type="term" value="C:spindle"/>
    <property type="evidence" value="ECO:0007669"/>
    <property type="project" value="InterPro"/>
</dbReference>
<proteinExistence type="inferred from homology"/>
<dbReference type="Proteomes" id="UP000006727">
    <property type="component" value="Chromosome 5"/>
</dbReference>
<feature type="compositionally biased region" description="Basic and acidic residues" evidence="7">
    <location>
        <begin position="339"/>
        <end position="351"/>
    </location>
</feature>
<dbReference type="GO" id="GO:0005880">
    <property type="term" value="C:nuclear microtubule"/>
    <property type="evidence" value="ECO:0000318"/>
    <property type="project" value="GO_Central"/>
</dbReference>
<dbReference type="GO" id="GO:0008017">
    <property type="term" value="F:microtubule binding"/>
    <property type="evidence" value="ECO:0000318"/>
    <property type="project" value="GO_Central"/>
</dbReference>
<dbReference type="PROSITE" id="PS51257">
    <property type="entry name" value="PROKAR_LIPOPROTEIN"/>
    <property type="match status" value="1"/>
</dbReference>
<accession>A0A2K1KJ57</accession>
<dbReference type="InterPro" id="IPR012417">
    <property type="entry name" value="CaM-bd_dom_pln"/>
</dbReference>
<keyword evidence="5" id="KW-0206">Cytoskeleton</keyword>
<feature type="domain" description="Calmodulin-binding" evidence="8">
    <location>
        <begin position="320"/>
        <end position="429"/>
    </location>
</feature>
<comment type="subcellular location">
    <subcellularLocation>
        <location evidence="1">Cytoplasm</location>
        <location evidence="1">Cytoskeleton</location>
    </subcellularLocation>
</comment>
<keyword evidence="3" id="KW-0963">Cytoplasm</keyword>
<evidence type="ECO:0000256" key="3">
    <source>
        <dbReference type="ARBA" id="ARBA00022490"/>
    </source>
</evidence>
<dbReference type="PaxDb" id="3218-PP1S64_221V6.1"/>
<reference evidence="10" key="3">
    <citation type="submission" date="2020-12" db="UniProtKB">
        <authorList>
            <consortium name="EnsemblPlants"/>
        </authorList>
    </citation>
    <scope>IDENTIFICATION</scope>
</reference>
<dbReference type="EnsemblPlants" id="Pp3c5_10270V3.1">
    <property type="protein sequence ID" value="Pp3c5_10270V3.1"/>
    <property type="gene ID" value="Pp3c5_10270"/>
</dbReference>
<gene>
    <name evidence="10" type="primary">LOC112282928</name>
    <name evidence="9" type="ORF">PHYPA_007486</name>
</gene>
<feature type="coiled-coil region" evidence="6">
    <location>
        <begin position="673"/>
        <end position="702"/>
    </location>
</feature>
<comment type="similarity">
    <text evidence="2">Belongs to the TPX2 family.</text>
</comment>
<dbReference type="AlphaFoldDB" id="A0A2K1KJ57"/>
<dbReference type="GO" id="GO:0090307">
    <property type="term" value="P:mitotic spindle assembly"/>
    <property type="evidence" value="ECO:0000318"/>
    <property type="project" value="GO_Central"/>
</dbReference>
<organism evidence="9">
    <name type="scientific">Physcomitrium patens</name>
    <name type="common">Spreading-leaved earth moss</name>
    <name type="synonym">Physcomitrella patens</name>
    <dbReference type="NCBI Taxonomy" id="3218"/>
    <lineage>
        <taxon>Eukaryota</taxon>
        <taxon>Viridiplantae</taxon>
        <taxon>Streptophyta</taxon>
        <taxon>Embryophyta</taxon>
        <taxon>Bryophyta</taxon>
        <taxon>Bryophytina</taxon>
        <taxon>Bryopsida</taxon>
        <taxon>Funariidae</taxon>
        <taxon>Funariales</taxon>
        <taxon>Funariaceae</taxon>
        <taxon>Physcomitrium</taxon>
    </lineage>
</organism>
<dbReference type="Pfam" id="PF07839">
    <property type="entry name" value="CaM_binding"/>
    <property type="match status" value="1"/>
</dbReference>
<evidence type="ECO:0000313" key="11">
    <source>
        <dbReference type="Proteomes" id="UP000006727"/>
    </source>
</evidence>
<evidence type="ECO:0000256" key="5">
    <source>
        <dbReference type="ARBA" id="ARBA00023212"/>
    </source>
</evidence>
<evidence type="ECO:0000256" key="7">
    <source>
        <dbReference type="SAM" id="MobiDB-lite"/>
    </source>
</evidence>
<dbReference type="GO" id="GO:0005516">
    <property type="term" value="F:calmodulin binding"/>
    <property type="evidence" value="ECO:0007669"/>
    <property type="project" value="InterPro"/>
</dbReference>
<reference evidence="9 11" key="1">
    <citation type="journal article" date="2008" name="Science">
        <title>The Physcomitrella genome reveals evolutionary insights into the conquest of land by plants.</title>
        <authorList>
            <person name="Rensing S."/>
            <person name="Lang D."/>
            <person name="Zimmer A."/>
            <person name="Terry A."/>
            <person name="Salamov A."/>
            <person name="Shapiro H."/>
            <person name="Nishiyama T."/>
            <person name="Perroud P.-F."/>
            <person name="Lindquist E."/>
            <person name="Kamisugi Y."/>
            <person name="Tanahashi T."/>
            <person name="Sakakibara K."/>
            <person name="Fujita T."/>
            <person name="Oishi K."/>
            <person name="Shin-I T."/>
            <person name="Kuroki Y."/>
            <person name="Toyoda A."/>
            <person name="Suzuki Y."/>
            <person name="Hashimoto A."/>
            <person name="Yamaguchi K."/>
            <person name="Sugano A."/>
            <person name="Kohara Y."/>
            <person name="Fujiyama A."/>
            <person name="Anterola A."/>
            <person name="Aoki S."/>
            <person name="Ashton N."/>
            <person name="Barbazuk W.B."/>
            <person name="Barker E."/>
            <person name="Bennetzen J."/>
            <person name="Bezanilla M."/>
            <person name="Blankenship R."/>
            <person name="Cho S.H."/>
            <person name="Dutcher S."/>
            <person name="Estelle M."/>
            <person name="Fawcett J.A."/>
            <person name="Gundlach H."/>
            <person name="Hanada K."/>
            <person name="Heyl A."/>
            <person name="Hicks K.A."/>
            <person name="Hugh J."/>
            <person name="Lohr M."/>
            <person name="Mayer K."/>
            <person name="Melkozernov A."/>
            <person name="Murata T."/>
            <person name="Nelson D."/>
            <person name="Pils B."/>
            <person name="Prigge M."/>
            <person name="Reiss B."/>
            <person name="Renner T."/>
            <person name="Rombauts S."/>
            <person name="Rushton P."/>
            <person name="Sanderfoot A."/>
            <person name="Schween G."/>
            <person name="Shiu S.-H."/>
            <person name="Stueber K."/>
            <person name="Theodoulou F.L."/>
            <person name="Tu H."/>
            <person name="Van de Peer Y."/>
            <person name="Verrier P.J."/>
            <person name="Waters E."/>
            <person name="Wood A."/>
            <person name="Yang L."/>
            <person name="Cove D."/>
            <person name="Cuming A."/>
            <person name="Hasebe M."/>
            <person name="Lucas S."/>
            <person name="Mishler D.B."/>
            <person name="Reski R."/>
            <person name="Grigoriev I."/>
            <person name="Quatrano R.S."/>
            <person name="Boore J.L."/>
        </authorList>
    </citation>
    <scope>NUCLEOTIDE SEQUENCE [LARGE SCALE GENOMIC DNA]</scope>
    <source>
        <strain evidence="10 11">cv. Gransden 2004</strain>
    </source>
</reference>
<dbReference type="EMBL" id="ABEU02000005">
    <property type="protein sequence ID" value="PNR53811.1"/>
    <property type="molecule type" value="Genomic_DNA"/>
</dbReference>
<dbReference type="GeneID" id="112282928"/>
<evidence type="ECO:0000313" key="9">
    <source>
        <dbReference type="EMBL" id="PNR53811.1"/>
    </source>
</evidence>